<accession>A0AAV4YAU1</accession>
<protein>
    <submittedName>
        <fullName evidence="2">Uncharacterized protein</fullName>
    </submittedName>
</protein>
<dbReference type="Proteomes" id="UP001054945">
    <property type="component" value="Unassembled WGS sequence"/>
</dbReference>
<dbReference type="AlphaFoldDB" id="A0AAV4YAU1"/>
<feature type="region of interest" description="Disordered" evidence="1">
    <location>
        <begin position="171"/>
        <end position="193"/>
    </location>
</feature>
<sequence length="193" mass="21480">MQQKSQQLLYTLGILRGCRVGKRERFTNCGRCQCIGRTKGGLWEGLFNLPALPHDKIRRATQSLIRWLNGSTTFIGLPPTPHPFRSVQHPTAQLYLHLPRDINPSSLHQHQSEQTLAHLRSEQTITRGKGERGIVISVVQHEGVHQGEGGFSSSPVPFISLGVRDSVALGRGEKMCSPHPTLSPFPPRSRTNK</sequence>
<gene>
    <name evidence="2" type="ORF">CEXT_44171</name>
</gene>
<name>A0AAV4YAU1_CAEEX</name>
<reference evidence="2 3" key="1">
    <citation type="submission" date="2021-06" db="EMBL/GenBank/DDBJ databases">
        <title>Caerostris extrusa draft genome.</title>
        <authorList>
            <person name="Kono N."/>
            <person name="Arakawa K."/>
        </authorList>
    </citation>
    <scope>NUCLEOTIDE SEQUENCE [LARGE SCALE GENOMIC DNA]</scope>
</reference>
<dbReference type="EMBL" id="BPLR01019026">
    <property type="protein sequence ID" value="GIZ04039.1"/>
    <property type="molecule type" value="Genomic_DNA"/>
</dbReference>
<evidence type="ECO:0000313" key="3">
    <source>
        <dbReference type="Proteomes" id="UP001054945"/>
    </source>
</evidence>
<proteinExistence type="predicted"/>
<comment type="caution">
    <text evidence="2">The sequence shown here is derived from an EMBL/GenBank/DDBJ whole genome shotgun (WGS) entry which is preliminary data.</text>
</comment>
<organism evidence="2 3">
    <name type="scientific">Caerostris extrusa</name>
    <name type="common">Bark spider</name>
    <name type="synonym">Caerostris bankana</name>
    <dbReference type="NCBI Taxonomy" id="172846"/>
    <lineage>
        <taxon>Eukaryota</taxon>
        <taxon>Metazoa</taxon>
        <taxon>Ecdysozoa</taxon>
        <taxon>Arthropoda</taxon>
        <taxon>Chelicerata</taxon>
        <taxon>Arachnida</taxon>
        <taxon>Araneae</taxon>
        <taxon>Araneomorphae</taxon>
        <taxon>Entelegynae</taxon>
        <taxon>Araneoidea</taxon>
        <taxon>Araneidae</taxon>
        <taxon>Caerostris</taxon>
    </lineage>
</organism>
<evidence type="ECO:0000256" key="1">
    <source>
        <dbReference type="SAM" id="MobiDB-lite"/>
    </source>
</evidence>
<keyword evidence="3" id="KW-1185">Reference proteome</keyword>
<evidence type="ECO:0000313" key="2">
    <source>
        <dbReference type="EMBL" id="GIZ04039.1"/>
    </source>
</evidence>